<evidence type="ECO:0000313" key="1">
    <source>
        <dbReference type="Proteomes" id="UP000887580"/>
    </source>
</evidence>
<name>A0AC35EUH9_9BILA</name>
<organism evidence="1 2">
    <name type="scientific">Panagrolaimus sp. PS1159</name>
    <dbReference type="NCBI Taxonomy" id="55785"/>
    <lineage>
        <taxon>Eukaryota</taxon>
        <taxon>Metazoa</taxon>
        <taxon>Ecdysozoa</taxon>
        <taxon>Nematoda</taxon>
        <taxon>Chromadorea</taxon>
        <taxon>Rhabditida</taxon>
        <taxon>Tylenchina</taxon>
        <taxon>Panagrolaimomorpha</taxon>
        <taxon>Panagrolaimoidea</taxon>
        <taxon>Panagrolaimidae</taxon>
        <taxon>Panagrolaimus</taxon>
    </lineage>
</organism>
<protein>
    <submittedName>
        <fullName evidence="2">SXP/RAL-2 family protein Ani s 5-like cation-binding domain-containing protein</fullName>
    </submittedName>
</protein>
<evidence type="ECO:0000313" key="2">
    <source>
        <dbReference type="WBParaSite" id="PS1159_v2.g10842.t1"/>
    </source>
</evidence>
<reference evidence="2" key="1">
    <citation type="submission" date="2022-11" db="UniProtKB">
        <authorList>
            <consortium name="WormBaseParasite"/>
        </authorList>
    </citation>
    <scope>IDENTIFICATION</scope>
</reference>
<sequence>MMKNCIVLIAVGLFVIVGIVFGAEEEEKTKIPKFLEGSDAKTIEEFEEILSKAGDLTDKQIDEAVDAWAEKQSAAIKTKYIEFRDELKKYQETSEAAHKASIAKFTADAKSADEKLSAVANNPAFSAKEKGQKLEEIISKLPKNVQEEIEKAMKEGS</sequence>
<dbReference type="Proteomes" id="UP000887580">
    <property type="component" value="Unplaced"/>
</dbReference>
<proteinExistence type="predicted"/>
<dbReference type="WBParaSite" id="PS1159_v2.g10842.t1">
    <property type="protein sequence ID" value="PS1159_v2.g10842.t1"/>
    <property type="gene ID" value="PS1159_v2.g10842"/>
</dbReference>
<accession>A0AC35EUH9</accession>